<evidence type="ECO:0000256" key="5">
    <source>
        <dbReference type="ARBA" id="ARBA00007417"/>
    </source>
</evidence>
<dbReference type="PANTHER" id="PTHR38011:SF7">
    <property type="entry name" value="2,5-DIAMINO-6-RIBOSYLAMINO-4(3H)-PYRIMIDINONE 5'-PHOSPHATE REDUCTASE"/>
    <property type="match status" value="1"/>
</dbReference>
<dbReference type="PROSITE" id="PS00903">
    <property type="entry name" value="CYT_DCMP_DEAMINASES_1"/>
    <property type="match status" value="1"/>
</dbReference>
<evidence type="ECO:0000256" key="1">
    <source>
        <dbReference type="ARBA" id="ARBA00002151"/>
    </source>
</evidence>
<dbReference type="Pfam" id="PF01872">
    <property type="entry name" value="RibD_C"/>
    <property type="match status" value="1"/>
</dbReference>
<dbReference type="SUPFAM" id="SSF53597">
    <property type="entry name" value="Dihydrofolate reductase-like"/>
    <property type="match status" value="1"/>
</dbReference>
<keyword evidence="11" id="KW-0511">Multifunctional enzyme</keyword>
<dbReference type="PIRSF" id="PIRSF006769">
    <property type="entry name" value="RibD"/>
    <property type="match status" value="1"/>
</dbReference>
<dbReference type="InterPro" id="IPR016193">
    <property type="entry name" value="Cytidine_deaminase-like"/>
</dbReference>
<dbReference type="RefSeq" id="WP_266123406.1">
    <property type="nucleotide sequence ID" value="NZ_JAJHNU010000004.1"/>
</dbReference>
<comment type="pathway">
    <text evidence="2 12">Cofactor biosynthesis; riboflavin biosynthesis; 5-amino-6-(D-ribitylamino)uracil from GTP: step 2/4.</text>
</comment>
<evidence type="ECO:0000259" key="13">
    <source>
        <dbReference type="PROSITE" id="PS51747"/>
    </source>
</evidence>
<evidence type="ECO:0000256" key="7">
    <source>
        <dbReference type="ARBA" id="ARBA00022723"/>
    </source>
</evidence>
<comment type="function">
    <text evidence="1 12">Converts 2,5-diamino-6-(ribosylamino)-4(3h)-pyrimidinone 5'-phosphate into 5-amino-6-(ribosylamino)-2,4(1h,3h)-pyrimidinedione 5'-phosphate.</text>
</comment>
<dbReference type="GO" id="GO:0008703">
    <property type="term" value="F:5-amino-6-(5-phosphoribosylamino)uracil reductase activity"/>
    <property type="evidence" value="ECO:0007669"/>
    <property type="project" value="UniProtKB-EC"/>
</dbReference>
<evidence type="ECO:0000256" key="4">
    <source>
        <dbReference type="ARBA" id="ARBA00005259"/>
    </source>
</evidence>
<evidence type="ECO:0000256" key="9">
    <source>
        <dbReference type="ARBA" id="ARBA00022857"/>
    </source>
</evidence>
<dbReference type="InterPro" id="IPR004794">
    <property type="entry name" value="Eubact_RibD"/>
</dbReference>
<dbReference type="EC" id="3.5.4.26" evidence="12"/>
<dbReference type="Pfam" id="PF00383">
    <property type="entry name" value="dCMP_cyt_deam_1"/>
    <property type="match status" value="1"/>
</dbReference>
<comment type="catalytic activity">
    <reaction evidence="12">
        <text>2,5-diamino-6-hydroxy-4-(5-phosphoribosylamino)-pyrimidine + H2O + H(+) = 5-amino-6-(5-phospho-D-ribosylamino)uracil + NH4(+)</text>
        <dbReference type="Rhea" id="RHEA:21868"/>
        <dbReference type="ChEBI" id="CHEBI:15377"/>
        <dbReference type="ChEBI" id="CHEBI:15378"/>
        <dbReference type="ChEBI" id="CHEBI:28938"/>
        <dbReference type="ChEBI" id="CHEBI:58453"/>
        <dbReference type="ChEBI" id="CHEBI:58614"/>
        <dbReference type="EC" id="3.5.4.26"/>
    </reaction>
</comment>
<dbReference type="InterPro" id="IPR011549">
    <property type="entry name" value="RibD_C"/>
</dbReference>
<dbReference type="GO" id="GO:0008835">
    <property type="term" value="F:diaminohydroxyphosphoribosylaminopyrimidine deaminase activity"/>
    <property type="evidence" value="ECO:0007669"/>
    <property type="project" value="UniProtKB-EC"/>
</dbReference>
<evidence type="ECO:0000256" key="10">
    <source>
        <dbReference type="ARBA" id="ARBA00023002"/>
    </source>
</evidence>
<dbReference type="Proteomes" id="UP001168613">
    <property type="component" value="Unassembled WGS sequence"/>
</dbReference>
<dbReference type="InterPro" id="IPR002734">
    <property type="entry name" value="RibDG_C"/>
</dbReference>
<dbReference type="CDD" id="cd01284">
    <property type="entry name" value="Riboflavin_deaminase-reductase"/>
    <property type="match status" value="1"/>
</dbReference>
<dbReference type="InterPro" id="IPR050765">
    <property type="entry name" value="Riboflavin_Biosynth_HTPR"/>
</dbReference>
<comment type="cofactor">
    <cofactor evidence="12">
        <name>Zn(2+)</name>
        <dbReference type="ChEBI" id="CHEBI:29105"/>
    </cofactor>
    <text evidence="12">Binds 1 zinc ion.</text>
</comment>
<evidence type="ECO:0000256" key="3">
    <source>
        <dbReference type="ARBA" id="ARBA00004910"/>
    </source>
</evidence>
<evidence type="ECO:0000313" key="14">
    <source>
        <dbReference type="EMBL" id="MDN4122373.1"/>
    </source>
</evidence>
<evidence type="ECO:0000256" key="8">
    <source>
        <dbReference type="ARBA" id="ARBA00022833"/>
    </source>
</evidence>
<comment type="similarity">
    <text evidence="4 12">In the N-terminal section; belongs to the cytidine and deoxycytidylate deaminase family.</text>
</comment>
<accession>A0ABT8EM54</accession>
<keyword evidence="6 12" id="KW-0686">Riboflavin biosynthesis</keyword>
<keyword evidence="15" id="KW-1185">Reference proteome</keyword>
<evidence type="ECO:0000256" key="2">
    <source>
        <dbReference type="ARBA" id="ARBA00004882"/>
    </source>
</evidence>
<evidence type="ECO:0000256" key="11">
    <source>
        <dbReference type="ARBA" id="ARBA00023268"/>
    </source>
</evidence>
<dbReference type="Gene3D" id="3.40.430.10">
    <property type="entry name" value="Dihydrofolate Reductase, subunit A"/>
    <property type="match status" value="1"/>
</dbReference>
<dbReference type="InterPro" id="IPR002125">
    <property type="entry name" value="CMP_dCMP_dom"/>
</dbReference>
<dbReference type="EMBL" id="JAJHNU010000004">
    <property type="protein sequence ID" value="MDN4122373.1"/>
    <property type="molecule type" value="Genomic_DNA"/>
</dbReference>
<keyword evidence="9 12" id="KW-0521">NADP</keyword>
<dbReference type="NCBIfam" id="TIGR00326">
    <property type="entry name" value="eubact_ribD"/>
    <property type="match status" value="1"/>
</dbReference>
<feature type="domain" description="CMP/dCMP-type deaminase" evidence="13">
    <location>
        <begin position="3"/>
        <end position="128"/>
    </location>
</feature>
<keyword evidence="12 14" id="KW-0378">Hydrolase</keyword>
<dbReference type="PROSITE" id="PS51747">
    <property type="entry name" value="CYT_DCMP_DEAMINASES_2"/>
    <property type="match status" value="1"/>
</dbReference>
<organism evidence="14 15">
    <name type="scientific">Alcaligenes endophyticus</name>
    <dbReference type="NCBI Taxonomy" id="1929088"/>
    <lineage>
        <taxon>Bacteria</taxon>
        <taxon>Pseudomonadati</taxon>
        <taxon>Pseudomonadota</taxon>
        <taxon>Betaproteobacteria</taxon>
        <taxon>Burkholderiales</taxon>
        <taxon>Alcaligenaceae</taxon>
        <taxon>Alcaligenes</taxon>
    </lineage>
</organism>
<gene>
    <name evidence="14" type="primary">ribD</name>
    <name evidence="14" type="ORF">LMS43_13845</name>
</gene>
<dbReference type="Gene3D" id="3.40.140.10">
    <property type="entry name" value="Cytidine Deaminase, domain 2"/>
    <property type="match status" value="1"/>
</dbReference>
<keyword evidence="8 12" id="KW-0862">Zinc</keyword>
<evidence type="ECO:0000256" key="12">
    <source>
        <dbReference type="PIRNR" id="PIRNR006769"/>
    </source>
</evidence>
<reference evidence="14" key="1">
    <citation type="submission" date="2021-11" db="EMBL/GenBank/DDBJ databases">
        <title>Draft genome sequence of Alcaligenes endophyticus type strain CCUG 75668T.</title>
        <authorList>
            <person name="Salva-Serra F."/>
            <person name="Duran R.E."/>
            <person name="Seeger M."/>
            <person name="Moore E.R.B."/>
            <person name="Jaen-Luchoro D."/>
        </authorList>
    </citation>
    <scope>NUCLEOTIDE SEQUENCE</scope>
    <source>
        <strain evidence="14">CCUG 75668</strain>
    </source>
</reference>
<dbReference type="InterPro" id="IPR016192">
    <property type="entry name" value="APOBEC/CMP_deaminase_Zn-bd"/>
</dbReference>
<protein>
    <recommendedName>
        <fullName evidence="12">Riboflavin biosynthesis protein RibD</fullName>
    </recommendedName>
    <domain>
        <recommendedName>
            <fullName evidence="12">Diaminohydroxyphosphoribosylaminopyrimidine deaminase</fullName>
            <shortName evidence="12">DRAP deaminase</shortName>
            <ecNumber evidence="12">3.5.4.26</ecNumber>
        </recommendedName>
        <alternativeName>
            <fullName evidence="12">Riboflavin-specific deaminase</fullName>
        </alternativeName>
    </domain>
    <domain>
        <recommendedName>
            <fullName evidence="12">5-amino-6-(5-phosphoribosylamino)uracil reductase</fullName>
            <ecNumber evidence="12">1.1.1.193</ecNumber>
        </recommendedName>
        <alternativeName>
            <fullName evidence="12">HTP reductase</fullName>
        </alternativeName>
    </domain>
</protein>
<dbReference type="InterPro" id="IPR024072">
    <property type="entry name" value="DHFR-like_dom_sf"/>
</dbReference>
<comment type="similarity">
    <text evidence="5 12">In the C-terminal section; belongs to the HTP reductase family.</text>
</comment>
<name>A0ABT8EM54_9BURK</name>
<comment type="catalytic activity">
    <reaction evidence="12">
        <text>5-amino-6-(5-phospho-D-ribitylamino)uracil + NADP(+) = 5-amino-6-(5-phospho-D-ribosylamino)uracil + NADPH + H(+)</text>
        <dbReference type="Rhea" id="RHEA:17845"/>
        <dbReference type="ChEBI" id="CHEBI:15378"/>
        <dbReference type="ChEBI" id="CHEBI:57783"/>
        <dbReference type="ChEBI" id="CHEBI:58349"/>
        <dbReference type="ChEBI" id="CHEBI:58421"/>
        <dbReference type="ChEBI" id="CHEBI:58453"/>
        <dbReference type="EC" id="1.1.1.193"/>
    </reaction>
</comment>
<dbReference type="SUPFAM" id="SSF53927">
    <property type="entry name" value="Cytidine deaminase-like"/>
    <property type="match status" value="1"/>
</dbReference>
<dbReference type="EC" id="1.1.1.193" evidence="12"/>
<comment type="caution">
    <text evidence="14">The sequence shown here is derived from an EMBL/GenBank/DDBJ whole genome shotgun (WGS) entry which is preliminary data.</text>
</comment>
<proteinExistence type="inferred from homology"/>
<evidence type="ECO:0000313" key="15">
    <source>
        <dbReference type="Proteomes" id="UP001168613"/>
    </source>
</evidence>
<keyword evidence="7 12" id="KW-0479">Metal-binding</keyword>
<dbReference type="PANTHER" id="PTHR38011">
    <property type="entry name" value="DIHYDROFOLATE REDUCTASE FAMILY PROTEIN (AFU_ORTHOLOGUE AFUA_8G06820)"/>
    <property type="match status" value="1"/>
</dbReference>
<comment type="pathway">
    <text evidence="3 12">Cofactor biosynthesis; riboflavin biosynthesis; 5-amino-6-(D-ribitylamino)uracil from GTP: step 3/4.</text>
</comment>
<keyword evidence="10 12" id="KW-0560">Oxidoreductase</keyword>
<evidence type="ECO:0000256" key="6">
    <source>
        <dbReference type="ARBA" id="ARBA00022619"/>
    </source>
</evidence>
<sequence length="373" mass="40385">MTDQDRYWMQQALALAEQALYVSSPNPRVACMIVRDGILLASGTTQQAGGAHAEVMALRQAAERGVEVAGSTVYVTLEPCSHYGRTPPCVDALIQAQPARVVVAMEDPNPLVAGKGFNKLRQAGIEVAGPLCLEQALALNVGFFARMVRKTPWLWMKMACSLDGRSALTDGQSQWITGPLARDDGHHWRARSCVVLTGIGTVNADNPLLNVRAVATSRQPYKAIVDTQFSVDENAALFDGTPCWVFASRPDAEKAARLADKNVQLVLLPEKQGHVDLTAVVQWLGAQHINEIHVEAGAKLSGALIEAGCVDELLVYMAPKLLGAGRGLADIHALSSLRQAPQYEFFDVCPVGPDLRLRARQKAHWDALLEHCS</sequence>
<dbReference type="NCBIfam" id="TIGR00227">
    <property type="entry name" value="ribD_Cterm"/>
    <property type="match status" value="1"/>
</dbReference>